<evidence type="ECO:0000256" key="7">
    <source>
        <dbReference type="ARBA" id="ARBA00022827"/>
    </source>
</evidence>
<dbReference type="Gene3D" id="3.30.9.10">
    <property type="entry name" value="D-Amino Acid Oxidase, subunit A, domain 2"/>
    <property type="match status" value="1"/>
</dbReference>
<organism evidence="13 14">
    <name type="scientific">Hydrogenovibrio thermophilus</name>
    <dbReference type="NCBI Taxonomy" id="265883"/>
    <lineage>
        <taxon>Bacteria</taxon>
        <taxon>Pseudomonadati</taxon>
        <taxon>Pseudomonadota</taxon>
        <taxon>Gammaproteobacteria</taxon>
        <taxon>Thiotrichales</taxon>
        <taxon>Piscirickettsiaceae</taxon>
        <taxon>Hydrogenovibrio</taxon>
    </lineage>
</organism>
<keyword evidence="7 10" id="KW-0274">FAD</keyword>
<sequence>MTDDKRLISSAQIEWTPEQVPKATHFDDIYYSVSDGLAESDYVFVQQNQLPERFAALRAGEVFTVAETGFGTGLNFLQTLRAWFECAPKSAELQFISFEKFPLSGEDLSKAHGAFAELGTLSQALCAVYPLRLPGWHEMSLFDGKVRLIVWFGDLLLGLPEFECSVDAWFLDGFAPSKNPDMWQPALYTQMARLSHVQTTFATFTAVGEVRRGLQKAGFAVEKMPGFGRKREMCRGQLSQERAFSSKAPWFASPDPIKPVKQRAVVIGAGLAGATVARQLAEQGWTVRVLEAGAQPGQQASGNLAGAIHPLVTADWNLRSQFYLRGFETTLKWLEPWLDNRQIVGELNGLMQLAVTDTLDKRLKDSLQRVGLPPEFAVWCDAEQASARIGQTTEFEGLFFPKGGWVRPSTVVDTCLAHENIELRLHETVTDLVKNDRAWSIVTNQTQHEAEVVVVATGALDEALNRQLGLPIRPVKGQVSHLPATAIQAPLHCTVTHRGYTVTGNLGEDAPYEGVTGATFEAPDTATELSEAAQSENREMVSEALPNWWNHEAGLHGKIGFRPTTPDHLPLIGAVPPPEWMAEAYLSQPHSQVPHRYPPQRYQTGLFVSNGHGARGLMSVFLGAEIIGRMVAGEMAVMPQHLYHAVHPSRFAIRAWRSGKKSY</sequence>
<dbReference type="InterPro" id="IPR017610">
    <property type="entry name" value="tRNA_S-uridine_synth_MnmC_C"/>
</dbReference>
<dbReference type="InterPro" id="IPR006076">
    <property type="entry name" value="FAD-dep_OxRdtase"/>
</dbReference>
<dbReference type="EC" id="1.5.-.-" evidence="10"/>
<evidence type="ECO:0000256" key="8">
    <source>
        <dbReference type="ARBA" id="ARBA00023002"/>
    </source>
</evidence>
<comment type="similarity">
    <text evidence="10">In the N-terminal section; belongs to the methyltransferase superfamily. tRNA (mnm(5)s(2)U34)-methyltransferase family.</text>
</comment>
<comment type="similarity">
    <text evidence="10">In the C-terminal section; belongs to the DAO family.</text>
</comment>
<feature type="domain" description="FAD dependent oxidoreductase" evidence="11">
    <location>
        <begin position="264"/>
        <end position="628"/>
    </location>
</feature>
<dbReference type="EC" id="2.1.1.61" evidence="10"/>
<keyword evidence="14" id="KW-1185">Reference proteome</keyword>
<evidence type="ECO:0000256" key="10">
    <source>
        <dbReference type="HAMAP-Rule" id="MF_01102"/>
    </source>
</evidence>
<dbReference type="InterPro" id="IPR036188">
    <property type="entry name" value="FAD/NAD-bd_sf"/>
</dbReference>
<comment type="catalytic activity">
    <reaction evidence="10">
        <text>5-aminomethyl-2-thiouridine(34) in tRNA + S-adenosyl-L-methionine = 5-methylaminomethyl-2-thiouridine(34) in tRNA + S-adenosyl-L-homocysteine + H(+)</text>
        <dbReference type="Rhea" id="RHEA:19569"/>
        <dbReference type="Rhea" id="RHEA-COMP:10195"/>
        <dbReference type="Rhea" id="RHEA-COMP:10197"/>
        <dbReference type="ChEBI" id="CHEBI:15378"/>
        <dbReference type="ChEBI" id="CHEBI:57856"/>
        <dbReference type="ChEBI" id="CHEBI:59789"/>
        <dbReference type="ChEBI" id="CHEBI:74454"/>
        <dbReference type="ChEBI" id="CHEBI:74455"/>
        <dbReference type="EC" id="2.1.1.61"/>
    </reaction>
</comment>
<comment type="function">
    <text evidence="10">Catalyzes the last two steps in the biosynthesis of 5-methylaminomethyl-2-thiouridine (mnm(5)s(2)U) at the wobble position (U34) in tRNA. Catalyzes the FAD-dependent demodification of cmnm(5)s(2)U34 to nm(5)s(2)U34, followed by the transfer of a methyl group from S-adenosyl-L-methionine to nm(5)s(2)U34, to form mnm(5)s(2)U34.</text>
</comment>
<evidence type="ECO:0000313" key="13">
    <source>
        <dbReference type="EMBL" id="QAB14336.1"/>
    </source>
</evidence>
<dbReference type="GO" id="GO:0004808">
    <property type="term" value="F:tRNA (5-methylaminomethyl-2-thiouridylate)(34)-methyltransferase activity"/>
    <property type="evidence" value="ECO:0007669"/>
    <property type="project" value="UniProtKB-EC"/>
</dbReference>
<comment type="cofactor">
    <cofactor evidence="10">
        <name>FAD</name>
        <dbReference type="ChEBI" id="CHEBI:57692"/>
    </cofactor>
</comment>
<evidence type="ECO:0000256" key="1">
    <source>
        <dbReference type="ARBA" id="ARBA00022490"/>
    </source>
</evidence>
<dbReference type="PANTHER" id="PTHR13847:SF283">
    <property type="entry name" value="TRNA 5-METHYLAMINOMETHYL-2-THIOURIDINE BIOSYNTHESIS BIFUNCTIONAL PROTEIN MNMC"/>
    <property type="match status" value="1"/>
</dbReference>
<gene>
    <name evidence="10 13" type="primary">mnmC</name>
    <name evidence="13" type="ORF">EPV75_00925</name>
</gene>
<evidence type="ECO:0000256" key="9">
    <source>
        <dbReference type="ARBA" id="ARBA00023268"/>
    </source>
</evidence>
<reference evidence="13 14" key="1">
    <citation type="journal article" date="2018" name="Environ. Microbiol.">
        <title>Genomes of ubiquitous marine and hypersaline Hydrogenovibrio, Thiomicrorhabdus and Thiomicrospira spp. encode a diversity of mechanisms to sustain chemolithoautotrophy in heterogeneous environments.</title>
        <authorList>
            <person name="Scott K.M."/>
            <person name="Williams J."/>
            <person name="Porter C.M.B."/>
            <person name="Russel S."/>
            <person name="Harmer T.L."/>
            <person name="Paul J.H."/>
            <person name="Antonen K.M."/>
            <person name="Bridges M.K."/>
            <person name="Camper G.J."/>
            <person name="Campla C.K."/>
            <person name="Casella L.G."/>
            <person name="Chase E."/>
            <person name="Conrad J.W."/>
            <person name="Cruz M.C."/>
            <person name="Dunlap D.S."/>
            <person name="Duran L."/>
            <person name="Fahsbender E.M."/>
            <person name="Goldsmith D.B."/>
            <person name="Keeley R.F."/>
            <person name="Kondoff M.R."/>
            <person name="Kussy B.I."/>
            <person name="Lane M.K."/>
            <person name="Lawler S."/>
            <person name="Leigh B.A."/>
            <person name="Lewis C."/>
            <person name="Lostal L.M."/>
            <person name="Marking D."/>
            <person name="Mancera P.A."/>
            <person name="McClenthan E.C."/>
            <person name="McIntyre E.A."/>
            <person name="Mine J.A."/>
            <person name="Modi S."/>
            <person name="Moore B.D."/>
            <person name="Morgan W.A."/>
            <person name="Nelson K.M."/>
            <person name="Nguyen K.N."/>
            <person name="Ogburn N."/>
            <person name="Parrino D.G."/>
            <person name="Pedapudi A.D."/>
            <person name="Pelham R.P."/>
            <person name="Preece A.M."/>
            <person name="Rampersad E.A."/>
            <person name="Richardson J.C."/>
            <person name="Rodgers C.M."/>
            <person name="Schaffer B.L."/>
            <person name="Sheridan N.E."/>
            <person name="Solone M.R."/>
            <person name="Staley Z.R."/>
            <person name="Tabuchi M."/>
            <person name="Waide R.J."/>
            <person name="Wanjugi P.W."/>
            <person name="Young S."/>
            <person name="Clum A."/>
            <person name="Daum C."/>
            <person name="Huntemann M."/>
            <person name="Ivanova N."/>
            <person name="Kyrpides N."/>
            <person name="Mikhailova N."/>
            <person name="Palaniappan K."/>
            <person name="Pillay M."/>
            <person name="Reddy T.B.K."/>
            <person name="Shapiro N."/>
            <person name="Stamatis D."/>
            <person name="Varghese N."/>
            <person name="Woyke T."/>
            <person name="Boden R."/>
            <person name="Freyermuth S.K."/>
            <person name="Kerfeld C.A."/>
        </authorList>
    </citation>
    <scope>NUCLEOTIDE SEQUENCE [LARGE SCALE GENOMIC DNA]</scope>
    <source>
        <strain evidence="13 14">JR-2</strain>
    </source>
</reference>
<dbReference type="RefSeq" id="WP_128384167.1">
    <property type="nucleotide sequence ID" value="NZ_CP035033.1"/>
</dbReference>
<dbReference type="InterPro" id="IPR047785">
    <property type="entry name" value="tRNA_MNMC2"/>
</dbReference>
<evidence type="ECO:0000256" key="2">
    <source>
        <dbReference type="ARBA" id="ARBA00022603"/>
    </source>
</evidence>
<name>A0A451G4E1_9GAMM</name>
<dbReference type="Pfam" id="PF05430">
    <property type="entry name" value="Methyltransf_30"/>
    <property type="match status" value="1"/>
</dbReference>
<dbReference type="GO" id="GO:0002097">
    <property type="term" value="P:tRNA wobble base modification"/>
    <property type="evidence" value="ECO:0007669"/>
    <property type="project" value="UniProtKB-UniRule"/>
</dbReference>
<evidence type="ECO:0000256" key="4">
    <source>
        <dbReference type="ARBA" id="ARBA00022679"/>
    </source>
</evidence>
<dbReference type="GO" id="GO:0050660">
    <property type="term" value="F:flavin adenine dinucleotide binding"/>
    <property type="evidence" value="ECO:0007669"/>
    <property type="project" value="UniProtKB-UniRule"/>
</dbReference>
<dbReference type="Proteomes" id="UP000285478">
    <property type="component" value="Chromosome"/>
</dbReference>
<feature type="region of interest" description="tRNA (mnm(5)s(2)U34)-methyltransferase" evidence="10">
    <location>
        <begin position="1"/>
        <end position="239"/>
    </location>
</feature>
<dbReference type="NCBIfam" id="NF002481">
    <property type="entry name" value="PRK01747.1-2"/>
    <property type="match status" value="1"/>
</dbReference>
<dbReference type="GO" id="GO:0005737">
    <property type="term" value="C:cytoplasm"/>
    <property type="evidence" value="ECO:0007669"/>
    <property type="project" value="UniProtKB-SubCell"/>
</dbReference>
<keyword evidence="6 10" id="KW-0819">tRNA processing</keyword>
<dbReference type="PANTHER" id="PTHR13847">
    <property type="entry name" value="SARCOSINE DEHYDROGENASE-RELATED"/>
    <property type="match status" value="1"/>
</dbReference>
<evidence type="ECO:0000259" key="11">
    <source>
        <dbReference type="Pfam" id="PF01266"/>
    </source>
</evidence>
<dbReference type="GO" id="GO:0016645">
    <property type="term" value="F:oxidoreductase activity, acting on the CH-NH group of donors"/>
    <property type="evidence" value="ECO:0007669"/>
    <property type="project" value="InterPro"/>
</dbReference>
<protein>
    <recommendedName>
        <fullName evidence="10">tRNA 5-methylaminomethyl-2-thiouridine biosynthesis bifunctional protein MnmC</fullName>
        <shortName evidence="10">tRNA mnm(5)s(2)U biosynthesis bifunctional protein</shortName>
    </recommendedName>
    <domain>
        <recommendedName>
            <fullName evidence="10">tRNA (mnm(5)s(2)U34)-methyltransferase</fullName>
            <ecNumber evidence="10">2.1.1.61</ecNumber>
        </recommendedName>
    </domain>
    <domain>
        <recommendedName>
            <fullName evidence="10">FAD-dependent cmnm(5)s(2)U34 oxidoreductase</fullName>
            <ecNumber evidence="10">1.5.-.-</ecNumber>
        </recommendedName>
    </domain>
</protein>
<dbReference type="InterPro" id="IPR029063">
    <property type="entry name" value="SAM-dependent_MTases_sf"/>
</dbReference>
<evidence type="ECO:0000256" key="5">
    <source>
        <dbReference type="ARBA" id="ARBA00022691"/>
    </source>
</evidence>
<dbReference type="Pfam" id="PF01266">
    <property type="entry name" value="DAO"/>
    <property type="match status" value="1"/>
</dbReference>
<keyword evidence="3 10" id="KW-0285">Flavoprotein</keyword>
<keyword evidence="8 10" id="KW-0560">Oxidoreductase</keyword>
<keyword evidence="9 10" id="KW-0511">Multifunctional enzyme</keyword>
<dbReference type="HAMAP" id="MF_01102">
    <property type="entry name" value="MnmC"/>
    <property type="match status" value="1"/>
</dbReference>
<keyword evidence="2 10" id="KW-0489">Methyltransferase</keyword>
<keyword evidence="4 10" id="KW-0808">Transferase</keyword>
<evidence type="ECO:0000313" key="14">
    <source>
        <dbReference type="Proteomes" id="UP000285478"/>
    </source>
</evidence>
<dbReference type="GO" id="GO:0032259">
    <property type="term" value="P:methylation"/>
    <property type="evidence" value="ECO:0007669"/>
    <property type="project" value="UniProtKB-KW"/>
</dbReference>
<keyword evidence="5 10" id="KW-0949">S-adenosyl-L-methionine</keyword>
<feature type="domain" description="MnmC-like methyltransferase" evidence="12">
    <location>
        <begin position="118"/>
        <end position="238"/>
    </location>
</feature>
<dbReference type="Gene3D" id="3.40.50.150">
    <property type="entry name" value="Vaccinia Virus protein VP39"/>
    <property type="match status" value="1"/>
</dbReference>
<comment type="subcellular location">
    <subcellularLocation>
        <location evidence="10">Cytoplasm</location>
    </subcellularLocation>
</comment>
<dbReference type="AlphaFoldDB" id="A0A451G4E1"/>
<dbReference type="InterPro" id="IPR008471">
    <property type="entry name" value="MnmC-like_methylTransf"/>
</dbReference>
<feature type="region of interest" description="FAD-dependent cmnm(5)s(2)U34 oxidoreductase" evidence="10">
    <location>
        <begin position="267"/>
        <end position="663"/>
    </location>
</feature>
<dbReference type="Gene3D" id="3.50.50.60">
    <property type="entry name" value="FAD/NAD(P)-binding domain"/>
    <property type="match status" value="1"/>
</dbReference>
<dbReference type="InterPro" id="IPR023032">
    <property type="entry name" value="tRNA_MAMT_biosynth_bifunc_MnmC"/>
</dbReference>
<dbReference type="NCBIfam" id="NF033855">
    <property type="entry name" value="tRNA_MNMC2"/>
    <property type="match status" value="1"/>
</dbReference>
<proteinExistence type="inferred from homology"/>
<evidence type="ECO:0000259" key="12">
    <source>
        <dbReference type="Pfam" id="PF05430"/>
    </source>
</evidence>
<evidence type="ECO:0000256" key="6">
    <source>
        <dbReference type="ARBA" id="ARBA00022694"/>
    </source>
</evidence>
<dbReference type="NCBIfam" id="TIGR03197">
    <property type="entry name" value="MnmC_Cterm"/>
    <property type="match status" value="1"/>
</dbReference>
<evidence type="ECO:0000256" key="3">
    <source>
        <dbReference type="ARBA" id="ARBA00022630"/>
    </source>
</evidence>
<accession>A0A451G4E1</accession>
<dbReference type="SUPFAM" id="SSF51905">
    <property type="entry name" value="FAD/NAD(P)-binding domain"/>
    <property type="match status" value="1"/>
</dbReference>
<keyword evidence="1 10" id="KW-0963">Cytoplasm</keyword>
<dbReference type="KEGG" id="htr:EPV75_00925"/>
<dbReference type="EMBL" id="CP035033">
    <property type="protein sequence ID" value="QAB14336.1"/>
    <property type="molecule type" value="Genomic_DNA"/>
</dbReference>